<dbReference type="AlphaFoldDB" id="A0A2N1MLT2"/>
<name>A0A2N1MLT2_9GLOM</name>
<reference evidence="1 2" key="2">
    <citation type="submission" date="2017-10" db="EMBL/GenBank/DDBJ databases">
        <title>Extensive intraspecific genome diversity in a model arbuscular mycorrhizal fungus.</title>
        <authorList>
            <person name="Chen E.C.H."/>
            <person name="Morin E."/>
            <person name="Baudet D."/>
            <person name="Noel J."/>
            <person name="Ndikumana S."/>
            <person name="Charron P."/>
            <person name="St-Onge C."/>
            <person name="Giorgi J."/>
            <person name="Grigoriev I.V."/>
            <person name="Roux C."/>
            <person name="Martin F.M."/>
            <person name="Corradi N."/>
        </authorList>
    </citation>
    <scope>NUCLEOTIDE SEQUENCE [LARGE SCALE GENOMIC DNA]</scope>
    <source>
        <strain evidence="1 2">C2</strain>
    </source>
</reference>
<dbReference type="EMBL" id="LLXL01001871">
    <property type="protein sequence ID" value="PKK62587.1"/>
    <property type="molecule type" value="Genomic_DNA"/>
</dbReference>
<evidence type="ECO:0000313" key="1">
    <source>
        <dbReference type="EMBL" id="PKK62587.1"/>
    </source>
</evidence>
<protein>
    <submittedName>
        <fullName evidence="1">Uncharacterized protein</fullName>
    </submittedName>
</protein>
<comment type="caution">
    <text evidence="1">The sequence shown here is derived from an EMBL/GenBank/DDBJ whole genome shotgun (WGS) entry which is preliminary data.</text>
</comment>
<organism evidence="1 2">
    <name type="scientific">Rhizophagus irregularis</name>
    <dbReference type="NCBI Taxonomy" id="588596"/>
    <lineage>
        <taxon>Eukaryota</taxon>
        <taxon>Fungi</taxon>
        <taxon>Fungi incertae sedis</taxon>
        <taxon>Mucoromycota</taxon>
        <taxon>Glomeromycotina</taxon>
        <taxon>Glomeromycetes</taxon>
        <taxon>Glomerales</taxon>
        <taxon>Glomeraceae</taxon>
        <taxon>Rhizophagus</taxon>
    </lineage>
</organism>
<proteinExistence type="predicted"/>
<accession>A0A2N1MLT2</accession>
<evidence type="ECO:0000313" key="2">
    <source>
        <dbReference type="Proteomes" id="UP000233469"/>
    </source>
</evidence>
<reference evidence="1 2" key="1">
    <citation type="submission" date="2016-04" db="EMBL/GenBank/DDBJ databases">
        <title>Genome analyses suggest a sexual origin of heterokaryosis in a supposedly ancient asexual fungus.</title>
        <authorList>
            <person name="Ropars J."/>
            <person name="Sedzielewska K."/>
            <person name="Noel J."/>
            <person name="Charron P."/>
            <person name="Farinelli L."/>
            <person name="Marton T."/>
            <person name="Kruger M."/>
            <person name="Pelin A."/>
            <person name="Brachmann A."/>
            <person name="Corradi N."/>
        </authorList>
    </citation>
    <scope>NUCLEOTIDE SEQUENCE [LARGE SCALE GENOMIC DNA]</scope>
    <source>
        <strain evidence="1 2">C2</strain>
    </source>
</reference>
<dbReference type="Proteomes" id="UP000233469">
    <property type="component" value="Unassembled WGS sequence"/>
</dbReference>
<sequence>MDGTIIKEHIKKYGGHFGNIIKINKLKYILIYFDNENDMMNAVYKSGMEYEIGKGPNYDKVEDFNNFSDRIIEINGNQEPI</sequence>
<gene>
    <name evidence="1" type="ORF">RhiirC2_790156</name>
</gene>